<evidence type="ECO:0000259" key="1">
    <source>
        <dbReference type="Pfam" id="PF13601"/>
    </source>
</evidence>
<dbReference type="InterPro" id="IPR036390">
    <property type="entry name" value="WH_DNA-bd_sf"/>
</dbReference>
<feature type="domain" description="Winged helix DNA-binding" evidence="1">
    <location>
        <begin position="24"/>
        <end position="106"/>
    </location>
</feature>
<sequence length="116" mass="12791">MASVRRSDPSDDRPAFDEVIHSPIRLQVCAMLAETESLRFADLQSALGISDSHLSKNVRVLADAGLVAQSKQHAQSAERQRPVAVLTLTPEGRRSYRRHAAWLAQITHGAPPRDQT</sequence>
<evidence type="ECO:0000313" key="3">
    <source>
        <dbReference type="Proteomes" id="UP001410795"/>
    </source>
</evidence>
<dbReference type="Gene3D" id="1.10.10.10">
    <property type="entry name" value="Winged helix-like DNA-binding domain superfamily/Winged helix DNA-binding domain"/>
    <property type="match status" value="1"/>
</dbReference>
<dbReference type="CDD" id="cd00090">
    <property type="entry name" value="HTH_ARSR"/>
    <property type="match status" value="1"/>
</dbReference>
<comment type="caution">
    <text evidence="2">The sequence shown here is derived from an EMBL/GenBank/DDBJ whole genome shotgun (WGS) entry which is preliminary data.</text>
</comment>
<dbReference type="InterPro" id="IPR027395">
    <property type="entry name" value="WH_DNA-bd_dom"/>
</dbReference>
<dbReference type="Proteomes" id="UP001410795">
    <property type="component" value="Unassembled WGS sequence"/>
</dbReference>
<evidence type="ECO:0000313" key="2">
    <source>
        <dbReference type="EMBL" id="GAA3668900.1"/>
    </source>
</evidence>
<keyword evidence="3" id="KW-1185">Reference proteome</keyword>
<dbReference type="InterPro" id="IPR036388">
    <property type="entry name" value="WH-like_DNA-bd_sf"/>
</dbReference>
<reference evidence="3" key="1">
    <citation type="journal article" date="2019" name="Int. J. Syst. Evol. Microbiol.">
        <title>The Global Catalogue of Microorganisms (GCM) 10K type strain sequencing project: providing services to taxonomists for standard genome sequencing and annotation.</title>
        <authorList>
            <consortium name="The Broad Institute Genomics Platform"/>
            <consortium name="The Broad Institute Genome Sequencing Center for Infectious Disease"/>
            <person name="Wu L."/>
            <person name="Ma J."/>
        </authorList>
    </citation>
    <scope>NUCLEOTIDE SEQUENCE [LARGE SCALE GENOMIC DNA]</scope>
    <source>
        <strain evidence="3">JCM 16546</strain>
    </source>
</reference>
<dbReference type="PANTHER" id="PTHR37318">
    <property type="entry name" value="BSL7504 PROTEIN"/>
    <property type="match status" value="1"/>
</dbReference>
<dbReference type="PANTHER" id="PTHR37318:SF1">
    <property type="entry name" value="BSL7504 PROTEIN"/>
    <property type="match status" value="1"/>
</dbReference>
<protein>
    <submittedName>
        <fullName evidence="2">Transcriptional regulator</fullName>
    </submittedName>
</protein>
<dbReference type="EMBL" id="BAAAYV010000025">
    <property type="protein sequence ID" value="GAA3668900.1"/>
    <property type="molecule type" value="Genomic_DNA"/>
</dbReference>
<dbReference type="SUPFAM" id="SSF46785">
    <property type="entry name" value="Winged helix' DNA-binding domain"/>
    <property type="match status" value="1"/>
</dbReference>
<gene>
    <name evidence="2" type="ORF">GCM10022202_33730</name>
</gene>
<proteinExistence type="predicted"/>
<dbReference type="Pfam" id="PF13601">
    <property type="entry name" value="HTH_34"/>
    <property type="match status" value="1"/>
</dbReference>
<organism evidence="2 3">
    <name type="scientific">Microbacterium marinilacus</name>
    <dbReference type="NCBI Taxonomy" id="415209"/>
    <lineage>
        <taxon>Bacteria</taxon>
        <taxon>Bacillati</taxon>
        <taxon>Actinomycetota</taxon>
        <taxon>Actinomycetes</taxon>
        <taxon>Micrococcales</taxon>
        <taxon>Microbacteriaceae</taxon>
        <taxon>Microbacterium</taxon>
    </lineage>
</organism>
<dbReference type="InterPro" id="IPR011991">
    <property type="entry name" value="ArsR-like_HTH"/>
</dbReference>
<accession>A0ABP7BSM5</accession>
<dbReference type="RefSeq" id="WP_221858042.1">
    <property type="nucleotide sequence ID" value="NZ_BAAAYV010000025.1"/>
</dbReference>
<name>A0ABP7BSM5_9MICO</name>